<gene>
    <name evidence="1" type="ORF">LMG21510_01983</name>
</gene>
<evidence type="ECO:0000313" key="1">
    <source>
        <dbReference type="EMBL" id="CAG9172465.1"/>
    </source>
</evidence>
<dbReference type="Proteomes" id="UP000721236">
    <property type="component" value="Unassembled WGS sequence"/>
</dbReference>
<name>A0ABN7YK03_9BURK</name>
<accession>A0ABN7YK03</accession>
<dbReference type="RefSeq" id="WP_224041459.1">
    <property type="nucleotide sequence ID" value="NZ_CAJZAH010000002.1"/>
</dbReference>
<proteinExistence type="predicted"/>
<sequence>MAHYLAQNSTLRANGFLYCSNPERTVFRWIAPGLRRFFYRDWIDTTHMSDAEFYAFATAE</sequence>
<organism evidence="1 2">
    <name type="scientific">Cupriavidus respiraculi</name>
    <dbReference type="NCBI Taxonomy" id="195930"/>
    <lineage>
        <taxon>Bacteria</taxon>
        <taxon>Pseudomonadati</taxon>
        <taxon>Pseudomonadota</taxon>
        <taxon>Betaproteobacteria</taxon>
        <taxon>Burkholderiales</taxon>
        <taxon>Burkholderiaceae</taxon>
        <taxon>Cupriavidus</taxon>
    </lineage>
</organism>
<protein>
    <submittedName>
        <fullName evidence="1">Uncharacterized protein</fullName>
    </submittedName>
</protein>
<dbReference type="EMBL" id="CAJZAH010000002">
    <property type="protein sequence ID" value="CAG9172465.1"/>
    <property type="molecule type" value="Genomic_DNA"/>
</dbReference>
<keyword evidence="2" id="KW-1185">Reference proteome</keyword>
<comment type="caution">
    <text evidence="1">The sequence shown here is derived from an EMBL/GenBank/DDBJ whole genome shotgun (WGS) entry which is preliminary data.</text>
</comment>
<reference evidence="1 2" key="1">
    <citation type="submission" date="2021-08" db="EMBL/GenBank/DDBJ databases">
        <authorList>
            <person name="Peeters C."/>
        </authorList>
    </citation>
    <scope>NUCLEOTIDE SEQUENCE [LARGE SCALE GENOMIC DNA]</scope>
    <source>
        <strain evidence="1 2">LMG 21510</strain>
    </source>
</reference>
<evidence type="ECO:0000313" key="2">
    <source>
        <dbReference type="Proteomes" id="UP000721236"/>
    </source>
</evidence>